<dbReference type="GO" id="GO:0140359">
    <property type="term" value="F:ABC-type transporter activity"/>
    <property type="evidence" value="ECO:0007669"/>
    <property type="project" value="InterPro"/>
</dbReference>
<sequence length="592" mass="66506">MNNEKVSSFKQSYNITLDIAGKSANIVKRSFLFFIFAYVFQGLAFTLFFPLLNNIFSKEFNLNETLFYLVIIAIFSIVSFIFRWLGSQFQYSKDIIEITHNLRVKLGEKIKTMPLQSLYKYRTGELNSILAQNVDDSILHMGIVSGMFFEVAIIPIVIIIATFFIDVSLAFALLIAFPLAIPIYTWSRKKTKWDKTQGANAHATLEADIIEYIQGLPVLRAVNQVGKNANNLQKSIINLREIQKKGVYGSTFPMIIMNTLIEFIFLFVLTLGSLYIANAQLSIGTLIALLIILGRLSEPLANFLAVTGVLDIMEASFKHIQKLLEVKDFSIKQPIKEPSKFDIEFENVSFAYEGTKQKALENLSIKIQDKSLTAIVGPSGSGKTTITKLIMRYANPQEGNIKIGNVDIRNMKQTTLMSYISVVFQEVYLFDDTILNNIRMGRANASEKEVLKASKAAFCHEFISRLPKGYDTKVGEIGGSLSGGERQRISIARAILKDAPIVILDEPTSALDTQSEVAVQNALDALIKDKTVIVIAHRLSTITHADNILVIENAKLKEKGTHQELFEKQGKYYAMFQAQQRVKQWNVKSSNK</sequence>
<evidence type="ECO:0000313" key="12">
    <source>
        <dbReference type="EMBL" id="RXK15075.1"/>
    </source>
</evidence>
<dbReference type="PANTHER" id="PTHR24221">
    <property type="entry name" value="ATP-BINDING CASSETTE SUB-FAMILY B"/>
    <property type="match status" value="1"/>
</dbReference>
<accession>A0AAX2AFZ8</accession>
<evidence type="ECO:0000256" key="9">
    <source>
        <dbReference type="SAM" id="Phobius"/>
    </source>
</evidence>
<protein>
    <submittedName>
        <fullName evidence="12">ABC transporter ATP-binding protein/permease</fullName>
    </submittedName>
</protein>
<evidence type="ECO:0000259" key="11">
    <source>
        <dbReference type="PROSITE" id="PS50929"/>
    </source>
</evidence>
<comment type="caution">
    <text evidence="12">The sequence shown here is derived from an EMBL/GenBank/DDBJ whole genome shotgun (WGS) entry which is preliminary data.</text>
</comment>
<organism evidence="12 13">
    <name type="scientific">Malaciobacter mytili LMG 24559</name>
    <dbReference type="NCBI Taxonomy" id="1032238"/>
    <lineage>
        <taxon>Bacteria</taxon>
        <taxon>Pseudomonadati</taxon>
        <taxon>Campylobacterota</taxon>
        <taxon>Epsilonproteobacteria</taxon>
        <taxon>Campylobacterales</taxon>
        <taxon>Arcobacteraceae</taxon>
        <taxon>Malaciobacter</taxon>
    </lineage>
</organism>
<dbReference type="Proteomes" id="UP000290092">
    <property type="component" value="Unassembled WGS sequence"/>
</dbReference>
<feature type="domain" description="ABC transmembrane type-1" evidence="11">
    <location>
        <begin position="30"/>
        <end position="310"/>
    </location>
</feature>
<feature type="transmembrane region" description="Helical" evidence="9">
    <location>
        <begin position="65"/>
        <end position="85"/>
    </location>
</feature>
<dbReference type="CDD" id="cd07346">
    <property type="entry name" value="ABC_6TM_exporters"/>
    <property type="match status" value="1"/>
</dbReference>
<dbReference type="InterPro" id="IPR003439">
    <property type="entry name" value="ABC_transporter-like_ATP-bd"/>
</dbReference>
<dbReference type="InterPro" id="IPR011527">
    <property type="entry name" value="ABC1_TM_dom"/>
</dbReference>
<comment type="subcellular location">
    <subcellularLocation>
        <location evidence="1">Cell membrane</location>
        <topology evidence="1">Multi-pass membrane protein</topology>
    </subcellularLocation>
</comment>
<feature type="domain" description="ABC transporter" evidence="10">
    <location>
        <begin position="343"/>
        <end position="578"/>
    </location>
</feature>
<keyword evidence="13" id="KW-1185">Reference proteome</keyword>
<reference evidence="12 13" key="1">
    <citation type="submission" date="2017-09" db="EMBL/GenBank/DDBJ databases">
        <title>Genomics of the genus Arcobacter.</title>
        <authorList>
            <person name="Perez-Cataluna A."/>
            <person name="Figueras M.J."/>
            <person name="Salas-Masso N."/>
        </authorList>
    </citation>
    <scope>NUCLEOTIDE SEQUENCE [LARGE SCALE GENOMIC DNA]</scope>
    <source>
        <strain evidence="12 13">CECT 7386</strain>
    </source>
</reference>
<dbReference type="InterPro" id="IPR003593">
    <property type="entry name" value="AAA+_ATPase"/>
</dbReference>
<keyword evidence="6 12" id="KW-0067">ATP-binding</keyword>
<proteinExistence type="predicted"/>
<dbReference type="Pfam" id="PF00664">
    <property type="entry name" value="ABC_membrane"/>
    <property type="match status" value="1"/>
</dbReference>
<evidence type="ECO:0000256" key="6">
    <source>
        <dbReference type="ARBA" id="ARBA00022840"/>
    </source>
</evidence>
<dbReference type="GO" id="GO:0034040">
    <property type="term" value="F:ATPase-coupled lipid transmembrane transporter activity"/>
    <property type="evidence" value="ECO:0007669"/>
    <property type="project" value="TreeGrafter"/>
</dbReference>
<evidence type="ECO:0000256" key="1">
    <source>
        <dbReference type="ARBA" id="ARBA00004651"/>
    </source>
</evidence>
<keyword evidence="8 9" id="KW-0472">Membrane</keyword>
<dbReference type="PROSITE" id="PS50929">
    <property type="entry name" value="ABC_TM1F"/>
    <property type="match status" value="1"/>
</dbReference>
<dbReference type="GO" id="GO:0005886">
    <property type="term" value="C:plasma membrane"/>
    <property type="evidence" value="ECO:0007669"/>
    <property type="project" value="UniProtKB-SubCell"/>
</dbReference>
<dbReference type="Gene3D" id="1.20.1560.10">
    <property type="entry name" value="ABC transporter type 1, transmembrane domain"/>
    <property type="match status" value="1"/>
</dbReference>
<keyword evidence="2" id="KW-0813">Transport</keyword>
<dbReference type="InterPro" id="IPR036640">
    <property type="entry name" value="ABC1_TM_sf"/>
</dbReference>
<keyword evidence="3" id="KW-1003">Cell membrane</keyword>
<feature type="transmembrane region" description="Helical" evidence="9">
    <location>
        <begin position="247"/>
        <end position="269"/>
    </location>
</feature>
<dbReference type="GO" id="GO:0016887">
    <property type="term" value="F:ATP hydrolysis activity"/>
    <property type="evidence" value="ECO:0007669"/>
    <property type="project" value="InterPro"/>
</dbReference>
<evidence type="ECO:0000313" key="13">
    <source>
        <dbReference type="Proteomes" id="UP000290092"/>
    </source>
</evidence>
<feature type="transmembrane region" description="Helical" evidence="9">
    <location>
        <begin position="275"/>
        <end position="293"/>
    </location>
</feature>
<dbReference type="SUPFAM" id="SSF52540">
    <property type="entry name" value="P-loop containing nucleoside triphosphate hydrolases"/>
    <property type="match status" value="1"/>
</dbReference>
<dbReference type="KEGG" id="amyt:AMYT_0411"/>
<dbReference type="Gene3D" id="3.40.50.300">
    <property type="entry name" value="P-loop containing nucleotide triphosphate hydrolases"/>
    <property type="match status" value="1"/>
</dbReference>
<dbReference type="PROSITE" id="PS50893">
    <property type="entry name" value="ABC_TRANSPORTER_2"/>
    <property type="match status" value="1"/>
</dbReference>
<feature type="transmembrane region" description="Helical" evidence="9">
    <location>
        <begin position="31"/>
        <end position="53"/>
    </location>
</feature>
<dbReference type="PANTHER" id="PTHR24221:SF397">
    <property type="entry name" value="ABC TRANSPORTER, ATP-BINDING TRANSMEMBRANE PROTEIN"/>
    <property type="match status" value="1"/>
</dbReference>
<dbReference type="EMBL" id="NXID01000040">
    <property type="protein sequence ID" value="RXK15075.1"/>
    <property type="molecule type" value="Genomic_DNA"/>
</dbReference>
<dbReference type="PROSITE" id="PS00211">
    <property type="entry name" value="ABC_TRANSPORTER_1"/>
    <property type="match status" value="1"/>
</dbReference>
<evidence type="ECO:0000256" key="7">
    <source>
        <dbReference type="ARBA" id="ARBA00022989"/>
    </source>
</evidence>
<dbReference type="InterPro" id="IPR017871">
    <property type="entry name" value="ABC_transporter-like_CS"/>
</dbReference>
<name>A0AAX2AFZ8_9BACT</name>
<feature type="transmembrane region" description="Helical" evidence="9">
    <location>
        <begin position="167"/>
        <end position="186"/>
    </location>
</feature>
<evidence type="ECO:0000256" key="8">
    <source>
        <dbReference type="ARBA" id="ARBA00023136"/>
    </source>
</evidence>
<evidence type="ECO:0000256" key="4">
    <source>
        <dbReference type="ARBA" id="ARBA00022692"/>
    </source>
</evidence>
<gene>
    <name evidence="12" type="ORF">CP985_10460</name>
</gene>
<dbReference type="AlphaFoldDB" id="A0AAX2AFZ8"/>
<dbReference type="FunFam" id="3.40.50.300:FF:000221">
    <property type="entry name" value="Multidrug ABC transporter ATP-binding protein"/>
    <property type="match status" value="1"/>
</dbReference>
<feature type="transmembrane region" description="Helical" evidence="9">
    <location>
        <begin position="138"/>
        <end position="161"/>
    </location>
</feature>
<evidence type="ECO:0000256" key="3">
    <source>
        <dbReference type="ARBA" id="ARBA00022475"/>
    </source>
</evidence>
<dbReference type="InterPro" id="IPR039421">
    <property type="entry name" value="Type_1_exporter"/>
</dbReference>
<keyword evidence="5" id="KW-0547">Nucleotide-binding</keyword>
<keyword evidence="7 9" id="KW-1133">Transmembrane helix</keyword>
<dbReference type="InterPro" id="IPR027417">
    <property type="entry name" value="P-loop_NTPase"/>
</dbReference>
<evidence type="ECO:0000256" key="2">
    <source>
        <dbReference type="ARBA" id="ARBA00022448"/>
    </source>
</evidence>
<dbReference type="GO" id="GO:0005524">
    <property type="term" value="F:ATP binding"/>
    <property type="evidence" value="ECO:0007669"/>
    <property type="project" value="UniProtKB-KW"/>
</dbReference>
<dbReference type="RefSeq" id="WP_114840907.1">
    <property type="nucleotide sequence ID" value="NZ_CP031219.1"/>
</dbReference>
<dbReference type="Pfam" id="PF00005">
    <property type="entry name" value="ABC_tran"/>
    <property type="match status" value="1"/>
</dbReference>
<evidence type="ECO:0000259" key="10">
    <source>
        <dbReference type="PROSITE" id="PS50893"/>
    </source>
</evidence>
<dbReference type="SMART" id="SM00382">
    <property type="entry name" value="AAA"/>
    <property type="match status" value="1"/>
</dbReference>
<dbReference type="SUPFAM" id="SSF90123">
    <property type="entry name" value="ABC transporter transmembrane region"/>
    <property type="match status" value="1"/>
</dbReference>
<evidence type="ECO:0000256" key="5">
    <source>
        <dbReference type="ARBA" id="ARBA00022741"/>
    </source>
</evidence>
<keyword evidence="4 9" id="KW-0812">Transmembrane</keyword>